<evidence type="ECO:0000313" key="4">
    <source>
        <dbReference type="Proteomes" id="UP001501509"/>
    </source>
</evidence>
<gene>
    <name evidence="3" type="ORF">GCM10010411_92180</name>
</gene>
<proteinExistence type="predicted"/>
<feature type="chain" id="PRO_5046491816" evidence="2">
    <location>
        <begin position="24"/>
        <end position="162"/>
    </location>
</feature>
<feature type="compositionally biased region" description="Low complexity" evidence="1">
    <location>
        <begin position="21"/>
        <end position="35"/>
    </location>
</feature>
<accession>A0ABN3QXH6</accession>
<dbReference type="EMBL" id="BAAATD010000024">
    <property type="protein sequence ID" value="GAA2637925.1"/>
    <property type="molecule type" value="Genomic_DNA"/>
</dbReference>
<evidence type="ECO:0000256" key="2">
    <source>
        <dbReference type="SAM" id="SignalP"/>
    </source>
</evidence>
<keyword evidence="4" id="KW-1185">Reference proteome</keyword>
<keyword evidence="2" id="KW-0732">Signal</keyword>
<dbReference type="Proteomes" id="UP001501509">
    <property type="component" value="Unassembled WGS sequence"/>
</dbReference>
<evidence type="ECO:0000313" key="3">
    <source>
        <dbReference type="EMBL" id="GAA2637925.1"/>
    </source>
</evidence>
<comment type="caution">
    <text evidence="3">The sequence shown here is derived from an EMBL/GenBank/DDBJ whole genome shotgun (WGS) entry which is preliminary data.</text>
</comment>
<protein>
    <submittedName>
        <fullName evidence="3">Uncharacterized protein</fullName>
    </submittedName>
</protein>
<sequence length="162" mass="17673">MSRRLLLIGAAAALLVPAVPAHAQTASQTTTPAQTRRSETCTGSQDSRGTEGRSAVWNMCLQSEGSHARLDVECWGGAVLWDRTRCRAKGDFEIRKNNEVIKAGSYDSTSDADGYLRLVDRFAFNCQGAGDYTFAINGYFTFTAGGHVRMPQERSTVTTHMC</sequence>
<evidence type="ECO:0000256" key="1">
    <source>
        <dbReference type="SAM" id="MobiDB-lite"/>
    </source>
</evidence>
<reference evidence="3 4" key="1">
    <citation type="journal article" date="2019" name="Int. J. Syst. Evol. Microbiol.">
        <title>The Global Catalogue of Microorganisms (GCM) 10K type strain sequencing project: providing services to taxonomists for standard genome sequencing and annotation.</title>
        <authorList>
            <consortium name="The Broad Institute Genomics Platform"/>
            <consortium name="The Broad Institute Genome Sequencing Center for Infectious Disease"/>
            <person name="Wu L."/>
            <person name="Ma J."/>
        </authorList>
    </citation>
    <scope>NUCLEOTIDE SEQUENCE [LARGE SCALE GENOMIC DNA]</scope>
    <source>
        <strain evidence="3 4">JCM 6833</strain>
    </source>
</reference>
<organism evidence="3 4">
    <name type="scientific">Actinomadura fulvescens</name>
    <dbReference type="NCBI Taxonomy" id="46160"/>
    <lineage>
        <taxon>Bacteria</taxon>
        <taxon>Bacillati</taxon>
        <taxon>Actinomycetota</taxon>
        <taxon>Actinomycetes</taxon>
        <taxon>Streptosporangiales</taxon>
        <taxon>Thermomonosporaceae</taxon>
        <taxon>Actinomadura</taxon>
    </lineage>
</organism>
<feature type="signal peptide" evidence="2">
    <location>
        <begin position="1"/>
        <end position="23"/>
    </location>
</feature>
<name>A0ABN3QXH6_9ACTN</name>
<dbReference type="RefSeq" id="WP_344549131.1">
    <property type="nucleotide sequence ID" value="NZ_BAAATD010000024.1"/>
</dbReference>
<feature type="region of interest" description="Disordered" evidence="1">
    <location>
        <begin position="21"/>
        <end position="51"/>
    </location>
</feature>